<dbReference type="EMBL" id="CP036265">
    <property type="protein sequence ID" value="QDT17203.1"/>
    <property type="molecule type" value="Genomic_DNA"/>
</dbReference>
<dbReference type="KEGG" id="acaf:CA12_33150"/>
<organism evidence="2 3">
    <name type="scientific">Alienimonas californiensis</name>
    <dbReference type="NCBI Taxonomy" id="2527989"/>
    <lineage>
        <taxon>Bacteria</taxon>
        <taxon>Pseudomonadati</taxon>
        <taxon>Planctomycetota</taxon>
        <taxon>Planctomycetia</taxon>
        <taxon>Planctomycetales</taxon>
        <taxon>Planctomycetaceae</taxon>
        <taxon>Alienimonas</taxon>
    </lineage>
</organism>
<feature type="compositionally biased region" description="Basic and acidic residues" evidence="1">
    <location>
        <begin position="7"/>
        <end position="23"/>
    </location>
</feature>
<evidence type="ECO:0000313" key="3">
    <source>
        <dbReference type="Proteomes" id="UP000318741"/>
    </source>
</evidence>
<reference evidence="2 3" key="1">
    <citation type="submission" date="2019-02" db="EMBL/GenBank/DDBJ databases">
        <title>Deep-cultivation of Planctomycetes and their phenomic and genomic characterization uncovers novel biology.</title>
        <authorList>
            <person name="Wiegand S."/>
            <person name="Jogler M."/>
            <person name="Boedeker C."/>
            <person name="Pinto D."/>
            <person name="Vollmers J."/>
            <person name="Rivas-Marin E."/>
            <person name="Kohn T."/>
            <person name="Peeters S.H."/>
            <person name="Heuer A."/>
            <person name="Rast P."/>
            <person name="Oberbeckmann S."/>
            <person name="Bunk B."/>
            <person name="Jeske O."/>
            <person name="Meyerdierks A."/>
            <person name="Storesund J.E."/>
            <person name="Kallscheuer N."/>
            <person name="Luecker S."/>
            <person name="Lage O.M."/>
            <person name="Pohl T."/>
            <person name="Merkel B.J."/>
            <person name="Hornburger P."/>
            <person name="Mueller R.-W."/>
            <person name="Bruemmer F."/>
            <person name="Labrenz M."/>
            <person name="Spormann A.M."/>
            <person name="Op den Camp H."/>
            <person name="Overmann J."/>
            <person name="Amann R."/>
            <person name="Jetten M.S.M."/>
            <person name="Mascher T."/>
            <person name="Medema M.H."/>
            <person name="Devos D.P."/>
            <person name="Kaster A.-K."/>
            <person name="Ovreas L."/>
            <person name="Rohde M."/>
            <person name="Galperin M.Y."/>
            <person name="Jogler C."/>
        </authorList>
    </citation>
    <scope>NUCLEOTIDE SEQUENCE [LARGE SCALE GENOMIC DNA]</scope>
    <source>
        <strain evidence="2 3">CA12</strain>
    </source>
</reference>
<sequence length="115" mass="13226">MTPPPPPRREEEDKRQRERGEYLRSRRNARVILARYVGMDNAEDAVTEAEERLRSAGLLDRLTGRTVRWRHERAAALRRRDEAQAFVEAGLSRIDRVRATPPTEGPTPTPERAAI</sequence>
<protein>
    <submittedName>
        <fullName evidence="2">Uncharacterized protein</fullName>
    </submittedName>
</protein>
<gene>
    <name evidence="2" type="ORF">CA12_33150</name>
</gene>
<feature type="region of interest" description="Disordered" evidence="1">
    <location>
        <begin position="94"/>
        <end position="115"/>
    </location>
</feature>
<dbReference type="Proteomes" id="UP000318741">
    <property type="component" value="Chromosome"/>
</dbReference>
<proteinExistence type="predicted"/>
<accession>A0A517PCU2</accession>
<name>A0A517PCU2_9PLAN</name>
<dbReference type="AlphaFoldDB" id="A0A517PCU2"/>
<feature type="region of interest" description="Disordered" evidence="1">
    <location>
        <begin position="1"/>
        <end position="23"/>
    </location>
</feature>
<evidence type="ECO:0000313" key="2">
    <source>
        <dbReference type="EMBL" id="QDT17203.1"/>
    </source>
</evidence>
<keyword evidence="3" id="KW-1185">Reference proteome</keyword>
<evidence type="ECO:0000256" key="1">
    <source>
        <dbReference type="SAM" id="MobiDB-lite"/>
    </source>
</evidence>
<dbReference type="RefSeq" id="WP_145360098.1">
    <property type="nucleotide sequence ID" value="NZ_CP036265.1"/>
</dbReference>